<evidence type="ECO:0000313" key="8">
    <source>
        <dbReference type="EMBL" id="CAK8689381.1"/>
    </source>
</evidence>
<evidence type="ECO:0000256" key="7">
    <source>
        <dbReference type="SAM" id="MobiDB-lite"/>
    </source>
</evidence>
<keyword evidence="3" id="KW-0690">Ribosome biogenesis</keyword>
<comment type="similarity">
    <text evidence="2">Belongs to the NOP14 family.</text>
</comment>
<proteinExistence type="inferred from homology"/>
<accession>A0ABP0GC72</accession>
<evidence type="ECO:0000256" key="6">
    <source>
        <dbReference type="ARBA" id="ARBA00024695"/>
    </source>
</evidence>
<feature type="compositionally biased region" description="Acidic residues" evidence="7">
    <location>
        <begin position="336"/>
        <end position="351"/>
    </location>
</feature>
<protein>
    <recommendedName>
        <fullName evidence="10">Nucleolar protein 14</fullName>
    </recommendedName>
</protein>
<evidence type="ECO:0000256" key="4">
    <source>
        <dbReference type="ARBA" id="ARBA00022552"/>
    </source>
</evidence>
<dbReference type="Proteomes" id="UP001642483">
    <property type="component" value="Unassembled WGS sequence"/>
</dbReference>
<dbReference type="EMBL" id="CAWYQH010000108">
    <property type="protein sequence ID" value="CAK8689381.1"/>
    <property type="molecule type" value="Genomic_DNA"/>
</dbReference>
<sequence>MAKNKKKGLSDKVRKSKSNANSAFGLDKVKNNPFEIKVNKQKHNIIGRKVKHDLGLPGVSRSKANKKRKETLLQEYKYRNKANNIKDERFGASDAQISLEEKMLQRFSLERKKKHEKMSQFNLNDDEELTHLGQSLSKINRFDDFMDSDGDEAGGTMSGEYVEHAHFGGGIFKKKVDDPVEDGIKSRKDVIEEIIAKSKKAKFEKQATKEKSEELRDKLDDAWEDFQKLIKPAVRTSYDKEEAREKSKPDDYDIFVKQMLFERKAAPTERSKTDEELTAEREAKMRKLEEERRLRMLMDQEEGERKPKHQSADALDDDFSFDKEEVEVEPLSFLPQDEEDTDDEDKADEDESKTHSDEDVDDLVLPEEGSDLGDQGIGEDGISVDADEPEDGSDSYSDIDSGNEDDVDVESLEEEFVEKIEVTVENPVKTTTPSKSKFPSSYSEFVSLLSPGVCPSKVVAKLRKEFSPGLGKGNKAKMIELFTYIWEHCCIAAQKHVPELNTISILTSHLYELCEMNTESCAQCVSERLKSLHYKLFKAEKSTQWPSLETMIQFKLIKLLFSTSDFRHNVVTPTLGFMCNILNNCRVLSLKDVARGLFVCTLVYEYVCFSKRLVPECLNFLATVISMAIRTGETTQPEIPEVAMIRRNRKNCSLLVCKDPTQSDVTDKPNLTKLLSQDYTDEEATDEERCQLIRTAFRLSDKFANLYSEVPAYDEIFFSLSRVCSLFIKSNDCCLQQHASSLLETINLCCGRPREPLTFGKAKPKALRLYDPKVEDTVGEPFQKRSRKLNASKRERERLLHKRRREMKGAMREIRKDSKFISRQQQKEQTEMDEERAAKVKRLYGLLSNQEGEVKEIQRKKYKLDL</sequence>
<evidence type="ECO:0000256" key="5">
    <source>
        <dbReference type="ARBA" id="ARBA00023242"/>
    </source>
</evidence>
<evidence type="ECO:0008006" key="10">
    <source>
        <dbReference type="Google" id="ProtNLM"/>
    </source>
</evidence>
<keyword evidence="5" id="KW-0539">Nucleus</keyword>
<feature type="compositionally biased region" description="Basic and acidic residues" evidence="7">
    <location>
        <begin position="265"/>
        <end position="298"/>
    </location>
</feature>
<gene>
    <name evidence="8" type="ORF">CVLEPA_LOCUS21398</name>
</gene>
<comment type="subcellular location">
    <subcellularLocation>
        <location evidence="1">Nucleus</location>
        <location evidence="1">Nucleolus</location>
    </subcellularLocation>
</comment>
<keyword evidence="9" id="KW-1185">Reference proteome</keyword>
<dbReference type="InterPro" id="IPR007276">
    <property type="entry name" value="Nop14"/>
</dbReference>
<name>A0ABP0GC72_CLALP</name>
<reference evidence="8 9" key="1">
    <citation type="submission" date="2024-02" db="EMBL/GenBank/DDBJ databases">
        <authorList>
            <person name="Daric V."/>
            <person name="Darras S."/>
        </authorList>
    </citation>
    <scope>NUCLEOTIDE SEQUENCE [LARGE SCALE GENOMIC DNA]</scope>
</reference>
<feature type="region of interest" description="Disordered" evidence="7">
    <location>
        <begin position="1"/>
        <end position="26"/>
    </location>
</feature>
<feature type="compositionally biased region" description="Acidic residues" evidence="7">
    <location>
        <begin position="314"/>
        <end position="328"/>
    </location>
</feature>
<dbReference type="PANTHER" id="PTHR23183">
    <property type="entry name" value="NOP14"/>
    <property type="match status" value="1"/>
</dbReference>
<evidence type="ECO:0000256" key="2">
    <source>
        <dbReference type="ARBA" id="ARBA00007466"/>
    </source>
</evidence>
<dbReference type="Pfam" id="PF04147">
    <property type="entry name" value="Nop14"/>
    <property type="match status" value="1"/>
</dbReference>
<keyword evidence="4" id="KW-0698">rRNA processing</keyword>
<comment type="function">
    <text evidence="6">Involved in nucleolar processing of pre-18S ribosomal RNA. Has a role in the nuclear export of 40S pre-ribosomal subunit to the cytoplasm.</text>
</comment>
<evidence type="ECO:0000256" key="3">
    <source>
        <dbReference type="ARBA" id="ARBA00022517"/>
    </source>
</evidence>
<feature type="region of interest" description="Disordered" evidence="7">
    <location>
        <begin position="265"/>
        <end position="405"/>
    </location>
</feature>
<dbReference type="PANTHER" id="PTHR23183:SF0">
    <property type="entry name" value="NUCLEOLAR PROTEIN 14"/>
    <property type="match status" value="1"/>
</dbReference>
<comment type="caution">
    <text evidence="8">The sequence shown here is derived from an EMBL/GenBank/DDBJ whole genome shotgun (WGS) entry which is preliminary data.</text>
</comment>
<feature type="compositionally biased region" description="Acidic residues" evidence="7">
    <location>
        <begin position="358"/>
        <end position="371"/>
    </location>
</feature>
<evidence type="ECO:0000313" key="9">
    <source>
        <dbReference type="Proteomes" id="UP001642483"/>
    </source>
</evidence>
<feature type="region of interest" description="Disordered" evidence="7">
    <location>
        <begin position="816"/>
        <end position="835"/>
    </location>
</feature>
<evidence type="ECO:0000256" key="1">
    <source>
        <dbReference type="ARBA" id="ARBA00004604"/>
    </source>
</evidence>
<organism evidence="8 9">
    <name type="scientific">Clavelina lepadiformis</name>
    <name type="common">Light-bulb sea squirt</name>
    <name type="synonym">Ascidia lepadiformis</name>
    <dbReference type="NCBI Taxonomy" id="159417"/>
    <lineage>
        <taxon>Eukaryota</taxon>
        <taxon>Metazoa</taxon>
        <taxon>Chordata</taxon>
        <taxon>Tunicata</taxon>
        <taxon>Ascidiacea</taxon>
        <taxon>Aplousobranchia</taxon>
        <taxon>Clavelinidae</taxon>
        <taxon>Clavelina</taxon>
    </lineage>
</organism>